<evidence type="ECO:0000313" key="2">
    <source>
        <dbReference type="EMBL" id="CDH48770.1"/>
    </source>
</evidence>
<reference evidence="2" key="1">
    <citation type="submission" date="2013-08" db="EMBL/GenBank/DDBJ databases">
        <title>Gene expansion shapes genome architecture in the human pathogen Lichtheimia corymbifera: an evolutionary genomics analysis in the ancient terrestrial Mucorales (Mucoromycotina).</title>
        <authorList>
            <person name="Schwartze V.U."/>
            <person name="Winter S."/>
            <person name="Shelest E."/>
            <person name="Marcet-Houben M."/>
            <person name="Horn F."/>
            <person name="Wehner S."/>
            <person name="Hoffmann K."/>
            <person name="Riege K."/>
            <person name="Sammeth M."/>
            <person name="Nowrousian M."/>
            <person name="Valiante V."/>
            <person name="Linde J."/>
            <person name="Jacobsen I.D."/>
            <person name="Marz M."/>
            <person name="Brakhage A.A."/>
            <person name="Gabaldon T."/>
            <person name="Bocker S."/>
            <person name="Voigt K."/>
        </authorList>
    </citation>
    <scope>NUCLEOTIDE SEQUENCE [LARGE SCALE GENOMIC DNA]</scope>
    <source>
        <strain evidence="2">FSU 9682</strain>
    </source>
</reference>
<name>A0A068RGB3_9FUNG</name>
<feature type="region of interest" description="Disordered" evidence="1">
    <location>
        <begin position="77"/>
        <end position="178"/>
    </location>
</feature>
<dbReference type="Proteomes" id="UP000027586">
    <property type="component" value="Unassembled WGS sequence"/>
</dbReference>
<feature type="compositionally biased region" description="Low complexity" evidence="1">
    <location>
        <begin position="9"/>
        <end position="25"/>
    </location>
</feature>
<dbReference type="EMBL" id="CBTN010000002">
    <property type="protein sequence ID" value="CDH48770.1"/>
    <property type="molecule type" value="Genomic_DNA"/>
</dbReference>
<feature type="compositionally biased region" description="Polar residues" evidence="1">
    <location>
        <begin position="134"/>
        <end position="151"/>
    </location>
</feature>
<evidence type="ECO:0000313" key="3">
    <source>
        <dbReference type="Proteomes" id="UP000027586"/>
    </source>
</evidence>
<proteinExistence type="predicted"/>
<gene>
    <name evidence="2" type="ORF">LCOR_00541.1</name>
</gene>
<feature type="compositionally biased region" description="Polar residues" evidence="1">
    <location>
        <begin position="160"/>
        <end position="175"/>
    </location>
</feature>
<feature type="compositionally biased region" description="Gly residues" evidence="1">
    <location>
        <begin position="100"/>
        <end position="114"/>
    </location>
</feature>
<dbReference type="VEuPathDB" id="FungiDB:LCOR_00541.1"/>
<evidence type="ECO:0000256" key="1">
    <source>
        <dbReference type="SAM" id="MobiDB-lite"/>
    </source>
</evidence>
<dbReference type="AlphaFoldDB" id="A0A068RGB3"/>
<protein>
    <submittedName>
        <fullName evidence="2">Uncharacterized protein</fullName>
    </submittedName>
</protein>
<comment type="caution">
    <text evidence="2">The sequence shown here is derived from an EMBL/GenBank/DDBJ whole genome shotgun (WGS) entry which is preliminary data.</text>
</comment>
<dbReference type="OrthoDB" id="2286167at2759"/>
<organism evidence="2 3">
    <name type="scientific">Lichtheimia corymbifera JMRC:FSU:9682</name>
    <dbReference type="NCBI Taxonomy" id="1263082"/>
    <lineage>
        <taxon>Eukaryota</taxon>
        <taxon>Fungi</taxon>
        <taxon>Fungi incertae sedis</taxon>
        <taxon>Mucoromycota</taxon>
        <taxon>Mucoromycotina</taxon>
        <taxon>Mucoromycetes</taxon>
        <taxon>Mucorales</taxon>
        <taxon>Lichtheimiaceae</taxon>
        <taxon>Lichtheimia</taxon>
    </lineage>
</organism>
<accession>A0A068RGB3</accession>
<sequence>MAFSGNPNSAQQHQQSSMYQQQTSSHHMRGPPAMSFETNPNSNMMYDYHATNNKMHRGSMNGLRQKLREAAGFPLREQHQNTGNSNSSSNNGMHSTAGAGQYGNTGIGRGGGSNNGKDYRNNNMNDPGFRGSHQRSSSYYNQDGGTNSSYGLHQPPPRFSHQSFPQSSMMTQYPQQPIMPRGSLYEPNIGGPMMGPYNMMMHQQQPMMMYPQQYQSSLGDPMMGMGMGMGMMGSMPMPEPYLNPYQSMQPSMYNQHPMMMMSSSYNNNPMGPMVPDQGMFPGTMPYGSYPSSYHSMPYNNRFSSGFW</sequence>
<feature type="region of interest" description="Disordered" evidence="1">
    <location>
        <begin position="1"/>
        <end position="42"/>
    </location>
</feature>
<keyword evidence="3" id="KW-1185">Reference proteome</keyword>